<dbReference type="GeneID" id="27718993"/>
<feature type="region of interest" description="Disordered" evidence="5">
    <location>
        <begin position="212"/>
        <end position="249"/>
    </location>
</feature>
<dbReference type="Proteomes" id="UP000028545">
    <property type="component" value="Unassembled WGS sequence"/>
</dbReference>
<dbReference type="InterPro" id="IPR036259">
    <property type="entry name" value="MFS_trans_sf"/>
</dbReference>
<dbReference type="VEuPathDB" id="FungiDB:SAPIO_CDS0841"/>
<sequence>MTGRRAHRARIVASVAATAISLACGTNYVYSAWAPQFADRLKLSSTESNLIGLFGNMGMYILGFPVGVLIDGRGPRPAIISGMILLALGYFPLHEAYDKGAGSVPLLCFFSFLTGLGSCMAFTAAMKTSALNWPDHRGTATAFPLAAFGLSAFFFSSLGAVFFAGDTSPFLMLLACGTSGVVLVGSLFLRVIPHHAYHSVPAAETASGSLLRKNSMTGDGDRPVCPGTRCPEPGTSYNTVGNDTIPPRSSEEEDIEALALEANHTIENEPNACPLDGTPDEAASDESSSLISQASSLPGEILVQSSVDMDRSHRVDIRGIKILPIPRFWQLFSLMGILSGIGLMTINNIGNVVKALWRRYDDSVDEAYVVQIQQLHVSILSLGSFAGRLLSGVGSDFLVKVLKANRLWCIVVASTIFFLAQFSGVVITNPHLLGFVSGLSGLGYGFLFGVYPSIIAETFGIHGLSQNWGFITLAPALSGNIFNIFYGKIYDQHSVIGPGGQRICQEGLDCYKPTYVTTLCASVIGLGLSLWLIQRDRNGDPIKGKGEEED</sequence>
<feature type="transmembrane region" description="Helical" evidence="6">
    <location>
        <begin position="515"/>
        <end position="533"/>
    </location>
</feature>
<evidence type="ECO:0000256" key="4">
    <source>
        <dbReference type="ARBA" id="ARBA00023136"/>
    </source>
</evidence>
<organism evidence="7 8">
    <name type="scientific">Pseudallescheria apiosperma</name>
    <name type="common">Scedosporium apiospermum</name>
    <dbReference type="NCBI Taxonomy" id="563466"/>
    <lineage>
        <taxon>Eukaryota</taxon>
        <taxon>Fungi</taxon>
        <taxon>Dikarya</taxon>
        <taxon>Ascomycota</taxon>
        <taxon>Pezizomycotina</taxon>
        <taxon>Sordariomycetes</taxon>
        <taxon>Hypocreomycetidae</taxon>
        <taxon>Microascales</taxon>
        <taxon>Microascaceae</taxon>
        <taxon>Scedosporium</taxon>
    </lineage>
</organism>
<keyword evidence="4 6" id="KW-0472">Membrane</keyword>
<dbReference type="OrthoDB" id="410267at2759"/>
<feature type="transmembrane region" description="Helical" evidence="6">
    <location>
        <begin position="407"/>
        <end position="427"/>
    </location>
</feature>
<evidence type="ECO:0000313" key="8">
    <source>
        <dbReference type="Proteomes" id="UP000028545"/>
    </source>
</evidence>
<feature type="transmembrane region" description="Helical" evidence="6">
    <location>
        <begin position="145"/>
        <end position="164"/>
    </location>
</feature>
<name>A0A084GGN7_PSEDA</name>
<reference evidence="7 8" key="1">
    <citation type="journal article" date="2014" name="Genome Announc.">
        <title>Draft genome sequence of the pathogenic fungus Scedosporium apiospermum.</title>
        <authorList>
            <person name="Vandeputte P."/>
            <person name="Ghamrawi S."/>
            <person name="Rechenmann M."/>
            <person name="Iltis A."/>
            <person name="Giraud S."/>
            <person name="Fleury M."/>
            <person name="Thornton C."/>
            <person name="Delhaes L."/>
            <person name="Meyer W."/>
            <person name="Papon N."/>
            <person name="Bouchara J.P."/>
        </authorList>
    </citation>
    <scope>NUCLEOTIDE SEQUENCE [LARGE SCALE GENOMIC DNA]</scope>
    <source>
        <strain evidence="7 8">IHEM 14462</strain>
    </source>
</reference>
<keyword evidence="2 6" id="KW-0812">Transmembrane</keyword>
<gene>
    <name evidence="7" type="ORF">SAPIO_CDS0841</name>
</gene>
<evidence type="ECO:0000313" key="7">
    <source>
        <dbReference type="EMBL" id="KEZ46499.1"/>
    </source>
</evidence>
<dbReference type="GO" id="GO:0000329">
    <property type="term" value="C:fungal-type vacuole membrane"/>
    <property type="evidence" value="ECO:0007669"/>
    <property type="project" value="TreeGrafter"/>
</dbReference>
<dbReference type="HOGENOM" id="CLU_012596_0_1_1"/>
<dbReference type="PANTHER" id="PTHR21576:SF158">
    <property type="entry name" value="RIBOSOMAL RNA-PROCESSING PROTEIN 12-LIKE CONSERVED DOMAIN-CONTAINING PROTEIN"/>
    <property type="match status" value="1"/>
</dbReference>
<proteinExistence type="predicted"/>
<dbReference type="RefSeq" id="XP_016646298.1">
    <property type="nucleotide sequence ID" value="XM_016783532.1"/>
</dbReference>
<dbReference type="KEGG" id="sapo:SAPIO_CDS0841"/>
<feature type="transmembrane region" description="Helical" evidence="6">
    <location>
        <begin position="433"/>
        <end position="456"/>
    </location>
</feature>
<feature type="transmembrane region" description="Helical" evidence="6">
    <location>
        <begin position="468"/>
        <end position="486"/>
    </location>
</feature>
<comment type="subcellular location">
    <subcellularLocation>
        <location evidence="1">Membrane</location>
        <topology evidence="1">Multi-pass membrane protein</topology>
    </subcellularLocation>
</comment>
<evidence type="ECO:0000256" key="5">
    <source>
        <dbReference type="SAM" id="MobiDB-lite"/>
    </source>
</evidence>
<dbReference type="AlphaFoldDB" id="A0A084GGN7"/>
<dbReference type="GO" id="GO:0022857">
    <property type="term" value="F:transmembrane transporter activity"/>
    <property type="evidence" value="ECO:0007669"/>
    <property type="project" value="InterPro"/>
</dbReference>
<evidence type="ECO:0000256" key="1">
    <source>
        <dbReference type="ARBA" id="ARBA00004141"/>
    </source>
</evidence>
<keyword evidence="8" id="KW-1185">Reference proteome</keyword>
<dbReference type="PROSITE" id="PS51257">
    <property type="entry name" value="PROKAR_LIPOPROTEIN"/>
    <property type="match status" value="1"/>
</dbReference>
<dbReference type="Gene3D" id="1.20.1250.20">
    <property type="entry name" value="MFS general substrate transporter like domains"/>
    <property type="match status" value="2"/>
</dbReference>
<dbReference type="PANTHER" id="PTHR21576">
    <property type="entry name" value="UNCHARACTERIZED NODULIN-LIKE PROTEIN"/>
    <property type="match status" value="1"/>
</dbReference>
<feature type="transmembrane region" description="Helical" evidence="6">
    <location>
        <begin position="170"/>
        <end position="189"/>
    </location>
</feature>
<evidence type="ECO:0000256" key="3">
    <source>
        <dbReference type="ARBA" id="ARBA00022989"/>
    </source>
</evidence>
<feature type="transmembrane region" description="Helical" evidence="6">
    <location>
        <begin position="103"/>
        <end position="124"/>
    </location>
</feature>
<feature type="transmembrane region" description="Helical" evidence="6">
    <location>
        <begin position="50"/>
        <end position="70"/>
    </location>
</feature>
<feature type="transmembrane region" description="Helical" evidence="6">
    <location>
        <begin position="12"/>
        <end position="30"/>
    </location>
</feature>
<evidence type="ECO:0000256" key="2">
    <source>
        <dbReference type="ARBA" id="ARBA00022692"/>
    </source>
</evidence>
<dbReference type="Pfam" id="PF07690">
    <property type="entry name" value="MFS_1"/>
    <property type="match status" value="1"/>
</dbReference>
<evidence type="ECO:0000256" key="6">
    <source>
        <dbReference type="SAM" id="Phobius"/>
    </source>
</evidence>
<dbReference type="OMA" id="PDGLGCY"/>
<feature type="transmembrane region" description="Helical" evidence="6">
    <location>
        <begin position="328"/>
        <end position="347"/>
    </location>
</feature>
<accession>A0A084GGN7</accession>
<keyword evidence="3 6" id="KW-1133">Transmembrane helix</keyword>
<dbReference type="InterPro" id="IPR011701">
    <property type="entry name" value="MFS"/>
</dbReference>
<dbReference type="EMBL" id="JOWA01000033">
    <property type="protein sequence ID" value="KEZ46499.1"/>
    <property type="molecule type" value="Genomic_DNA"/>
</dbReference>
<feature type="region of interest" description="Disordered" evidence="5">
    <location>
        <begin position="268"/>
        <end position="287"/>
    </location>
</feature>
<protein>
    <submittedName>
        <fullName evidence="7">Major facilitator superfamily transporter</fullName>
    </submittedName>
</protein>
<dbReference type="SUPFAM" id="SSF103473">
    <property type="entry name" value="MFS general substrate transporter"/>
    <property type="match status" value="1"/>
</dbReference>
<comment type="caution">
    <text evidence="7">The sequence shown here is derived from an EMBL/GenBank/DDBJ whole genome shotgun (WGS) entry which is preliminary data.</text>
</comment>